<protein>
    <submittedName>
        <fullName evidence="1">Uncharacterized protein</fullName>
    </submittedName>
</protein>
<organism evidence="1">
    <name type="scientific">Arundo donax</name>
    <name type="common">Giant reed</name>
    <name type="synonym">Donax arundinaceus</name>
    <dbReference type="NCBI Taxonomy" id="35708"/>
    <lineage>
        <taxon>Eukaryota</taxon>
        <taxon>Viridiplantae</taxon>
        <taxon>Streptophyta</taxon>
        <taxon>Embryophyta</taxon>
        <taxon>Tracheophyta</taxon>
        <taxon>Spermatophyta</taxon>
        <taxon>Magnoliopsida</taxon>
        <taxon>Liliopsida</taxon>
        <taxon>Poales</taxon>
        <taxon>Poaceae</taxon>
        <taxon>PACMAD clade</taxon>
        <taxon>Arundinoideae</taxon>
        <taxon>Arundineae</taxon>
        <taxon>Arundo</taxon>
    </lineage>
</organism>
<dbReference type="AlphaFoldDB" id="A0A0A9AL16"/>
<evidence type="ECO:0000313" key="1">
    <source>
        <dbReference type="EMBL" id="JAD51861.1"/>
    </source>
</evidence>
<name>A0A0A9AL16_ARUDO</name>
<accession>A0A0A9AL16</accession>
<sequence length="29" mass="3358">MHVLYSSNGATRGMIKVSYVNHCRTYQKL</sequence>
<dbReference type="EMBL" id="GBRH01246034">
    <property type="protein sequence ID" value="JAD51861.1"/>
    <property type="molecule type" value="Transcribed_RNA"/>
</dbReference>
<proteinExistence type="predicted"/>
<reference evidence="1" key="1">
    <citation type="submission" date="2014-09" db="EMBL/GenBank/DDBJ databases">
        <authorList>
            <person name="Magalhaes I.L.F."/>
            <person name="Oliveira U."/>
            <person name="Santos F.R."/>
            <person name="Vidigal T.H.D.A."/>
            <person name="Brescovit A.D."/>
            <person name="Santos A.J."/>
        </authorList>
    </citation>
    <scope>NUCLEOTIDE SEQUENCE</scope>
    <source>
        <tissue evidence="1">Shoot tissue taken approximately 20 cm above the soil surface</tissue>
    </source>
</reference>
<reference evidence="1" key="2">
    <citation type="journal article" date="2015" name="Data Brief">
        <title>Shoot transcriptome of the giant reed, Arundo donax.</title>
        <authorList>
            <person name="Barrero R.A."/>
            <person name="Guerrero F.D."/>
            <person name="Moolhuijzen P."/>
            <person name="Goolsby J.A."/>
            <person name="Tidwell J."/>
            <person name="Bellgard S.E."/>
            <person name="Bellgard M.I."/>
        </authorList>
    </citation>
    <scope>NUCLEOTIDE SEQUENCE</scope>
    <source>
        <tissue evidence="1">Shoot tissue taken approximately 20 cm above the soil surface</tissue>
    </source>
</reference>